<sequence>MLVKNTLLAAAVTLAASAALHAQTQTLDGVASVRRSAIEPVYAGNEVKGYVMYSRGDKADKKNDNFLLDFYDQDLTKVSSITMQKPAGKYFLLRNAFNGSAFAMYYYNMKDKTLEIETYDTGLKKIATKAIGDLNKADLYMTYQAFGTQGIEGTDTGQNMTLFPVPNYGFVRNSFEGMGANGTMKGFNLQMYDDKLTPRWRLSTDPKSKFVESVNLTQAVDKYILATIQRRTSTASKKIDAYIVALEVTTGKKLFDLPVENSATEQLSLTSFTFDPLKREFIAMGEFYKLNDKPFVNKSQGFFIKRYSEDGKLLGVKNYGWHNEVAAALPAEARQSLEDGFVNYTQSVVRGSNGKTYIVAEQYKVVGDGLGIALSLLGSSTASFAKGQVANLLVFALDPNDKLTDVKFYAKDASKVVIPQYESLSGTGMLGSYFKRSGQFDYQFIQKNDANSQFNVVYINYDKEKGEATKKIIGNVAFGDNGQFKLDKIDGTSNATTSFLYPAKPGYVMLVDYLKKEKKMGMKLVKLNI</sequence>
<gene>
    <name evidence="2" type="ORF">I2I01_13405</name>
</gene>
<evidence type="ECO:0000313" key="3">
    <source>
        <dbReference type="Proteomes" id="UP000645610"/>
    </source>
</evidence>
<dbReference type="InterPro" id="IPR046661">
    <property type="entry name" value="DUF6770"/>
</dbReference>
<dbReference type="Proteomes" id="UP000645610">
    <property type="component" value="Unassembled WGS sequence"/>
</dbReference>
<dbReference type="AlphaFoldDB" id="A0A931BFR3"/>
<keyword evidence="1" id="KW-0732">Signal</keyword>
<name>A0A931BFR3_9BACT</name>
<dbReference type="Pfam" id="PF20559">
    <property type="entry name" value="DUF6770"/>
    <property type="match status" value="1"/>
</dbReference>
<comment type="caution">
    <text evidence="2">The sequence shown here is derived from an EMBL/GenBank/DDBJ whole genome shotgun (WGS) entry which is preliminary data.</text>
</comment>
<proteinExistence type="predicted"/>
<organism evidence="2 3">
    <name type="scientific">Hymenobacter properus</name>
    <dbReference type="NCBI Taxonomy" id="2791026"/>
    <lineage>
        <taxon>Bacteria</taxon>
        <taxon>Pseudomonadati</taxon>
        <taxon>Bacteroidota</taxon>
        <taxon>Cytophagia</taxon>
        <taxon>Cytophagales</taxon>
        <taxon>Hymenobacteraceae</taxon>
        <taxon>Hymenobacter</taxon>
    </lineage>
</organism>
<dbReference type="RefSeq" id="WP_196286990.1">
    <property type="nucleotide sequence ID" value="NZ_JADQDP010000003.1"/>
</dbReference>
<feature type="chain" id="PRO_5037760844" description="DUF4374 domain-containing protein" evidence="1">
    <location>
        <begin position="23"/>
        <end position="529"/>
    </location>
</feature>
<protein>
    <recommendedName>
        <fullName evidence="4">DUF4374 domain-containing protein</fullName>
    </recommendedName>
</protein>
<dbReference type="EMBL" id="JADQDP010000003">
    <property type="protein sequence ID" value="MBF9142639.1"/>
    <property type="molecule type" value="Genomic_DNA"/>
</dbReference>
<feature type="signal peptide" evidence="1">
    <location>
        <begin position="1"/>
        <end position="22"/>
    </location>
</feature>
<reference evidence="2 3" key="1">
    <citation type="submission" date="2020-11" db="EMBL/GenBank/DDBJ databases">
        <authorList>
            <person name="Kim M.K."/>
        </authorList>
    </citation>
    <scope>NUCLEOTIDE SEQUENCE [LARGE SCALE GENOMIC DNA]</scope>
    <source>
        <strain evidence="2 3">BT439</strain>
    </source>
</reference>
<accession>A0A931BFR3</accession>
<evidence type="ECO:0008006" key="4">
    <source>
        <dbReference type="Google" id="ProtNLM"/>
    </source>
</evidence>
<keyword evidence="3" id="KW-1185">Reference proteome</keyword>
<evidence type="ECO:0000313" key="2">
    <source>
        <dbReference type="EMBL" id="MBF9142639.1"/>
    </source>
</evidence>
<evidence type="ECO:0000256" key="1">
    <source>
        <dbReference type="SAM" id="SignalP"/>
    </source>
</evidence>